<sequence length="288" mass="29652">MTETTRPAHRVSVIGTGAIGGAVARRLLAAGHEVTVWNRTASRSAGLVEAGALPAGSPGEAASSATLILLTLTDYAAVLRCLAEPDADLSGRTIVVMCTGTAGDARQAARRVAALGADYLDAGVQASPETIGTDAATILYSGSRPAFERHLTTLGALSRPHFVGDTPEAAAIWDLALFGVWYDAQLGLLRALDTVREAGIDLTEFSHTAAVQLGHVVTAVPATVSELLRADYPAGPADLTGHLTVVRHLIGLRSDRRLGDGGLPAAAARIEELIADRRGGEGLTATIG</sequence>
<dbReference type="PANTHER" id="PTHR43580:SF2">
    <property type="entry name" value="CYTOKINE-LIKE NUCLEAR FACTOR N-PAC"/>
    <property type="match status" value="1"/>
</dbReference>
<comment type="caution">
    <text evidence="3">The sequence shown here is derived from an EMBL/GenBank/DDBJ whole genome shotgun (WGS) entry which is preliminary data.</text>
</comment>
<dbReference type="InterPro" id="IPR006115">
    <property type="entry name" value="6PGDH_NADP-bd"/>
</dbReference>
<reference evidence="3 4" key="1">
    <citation type="submission" date="2023-07" db="EMBL/GenBank/DDBJ databases">
        <title>Sequencing the genomes of 1000 actinobacteria strains.</title>
        <authorList>
            <person name="Klenk H.-P."/>
        </authorList>
    </citation>
    <scope>NUCLEOTIDE SEQUENCE [LARGE SCALE GENOMIC DNA]</scope>
    <source>
        <strain evidence="3 4">DSM 46740</strain>
    </source>
</reference>
<dbReference type="InterPro" id="IPR051265">
    <property type="entry name" value="HIBADH-related_NP60_sf"/>
</dbReference>
<feature type="domain" description="6-phosphogluconate dehydrogenase NADP-binding" evidence="1">
    <location>
        <begin position="11"/>
        <end position="159"/>
    </location>
</feature>
<accession>A0ABT9QCH7</accession>
<gene>
    <name evidence="3" type="ORF">J2853_003652</name>
</gene>
<dbReference type="Proteomes" id="UP001225356">
    <property type="component" value="Unassembled WGS sequence"/>
</dbReference>
<dbReference type="EMBL" id="JAUSQU010000001">
    <property type="protein sequence ID" value="MDP9844441.1"/>
    <property type="molecule type" value="Genomic_DNA"/>
</dbReference>
<proteinExistence type="predicted"/>
<dbReference type="Pfam" id="PF21761">
    <property type="entry name" value="RedAm-like_C"/>
    <property type="match status" value="1"/>
</dbReference>
<dbReference type="InterPro" id="IPR036291">
    <property type="entry name" value="NAD(P)-bd_dom_sf"/>
</dbReference>
<dbReference type="Gene3D" id="1.10.1040.10">
    <property type="entry name" value="N-(1-d-carboxylethyl)-l-norvaline Dehydrogenase, domain 2"/>
    <property type="match status" value="1"/>
</dbReference>
<name>A0ABT9QCH7_9ACTN</name>
<keyword evidence="4" id="KW-1185">Reference proteome</keyword>
<evidence type="ECO:0000313" key="3">
    <source>
        <dbReference type="EMBL" id="MDP9844441.1"/>
    </source>
</evidence>
<dbReference type="RefSeq" id="WP_307559300.1">
    <property type="nucleotide sequence ID" value="NZ_JAUSQU010000001.1"/>
</dbReference>
<dbReference type="InterPro" id="IPR048666">
    <property type="entry name" value="RedAm-like_C"/>
</dbReference>
<feature type="domain" description="NADPH-dependent reductive aminase-like C-terminal" evidence="2">
    <location>
        <begin position="168"/>
        <end position="287"/>
    </location>
</feature>
<evidence type="ECO:0000313" key="4">
    <source>
        <dbReference type="Proteomes" id="UP001225356"/>
    </source>
</evidence>
<dbReference type="InterPro" id="IPR013328">
    <property type="entry name" value="6PGD_dom2"/>
</dbReference>
<dbReference type="PANTHER" id="PTHR43580">
    <property type="entry name" value="OXIDOREDUCTASE GLYR1-RELATED"/>
    <property type="match status" value="1"/>
</dbReference>
<dbReference type="SUPFAM" id="SSF51735">
    <property type="entry name" value="NAD(P)-binding Rossmann-fold domains"/>
    <property type="match status" value="1"/>
</dbReference>
<dbReference type="Pfam" id="PF03446">
    <property type="entry name" value="NAD_binding_2"/>
    <property type="match status" value="1"/>
</dbReference>
<organism evidence="3 4">
    <name type="scientific">Streptosporangium lutulentum</name>
    <dbReference type="NCBI Taxonomy" id="1461250"/>
    <lineage>
        <taxon>Bacteria</taxon>
        <taxon>Bacillati</taxon>
        <taxon>Actinomycetota</taxon>
        <taxon>Actinomycetes</taxon>
        <taxon>Streptosporangiales</taxon>
        <taxon>Streptosporangiaceae</taxon>
        <taxon>Streptosporangium</taxon>
    </lineage>
</organism>
<evidence type="ECO:0000259" key="1">
    <source>
        <dbReference type="Pfam" id="PF03446"/>
    </source>
</evidence>
<evidence type="ECO:0000259" key="2">
    <source>
        <dbReference type="Pfam" id="PF21761"/>
    </source>
</evidence>
<protein>
    <submittedName>
        <fullName evidence="3">3-hydroxyisobutyrate dehydrogenase-like beta-hydroxyacid dehydrogenase</fullName>
    </submittedName>
</protein>
<dbReference type="Gene3D" id="3.40.50.720">
    <property type="entry name" value="NAD(P)-binding Rossmann-like Domain"/>
    <property type="match status" value="1"/>
</dbReference>